<dbReference type="PANTHER" id="PTHR12151:SF25">
    <property type="entry name" value="LINALOOL DEHYDRATASE_ISOMERASE DOMAIN-CONTAINING PROTEIN"/>
    <property type="match status" value="1"/>
</dbReference>
<dbReference type="InterPro" id="IPR003782">
    <property type="entry name" value="SCO1/SenC"/>
</dbReference>
<keyword evidence="4 5" id="KW-0408">Iron</keyword>
<dbReference type="PANTHER" id="PTHR12151">
    <property type="entry name" value="ELECTRON TRANSPORT PROTIN SCO1/SENC FAMILY MEMBER"/>
    <property type="match status" value="1"/>
</dbReference>
<comment type="similarity">
    <text evidence="1">Belongs to the SCO1/2 family.</text>
</comment>
<dbReference type="SUPFAM" id="SSF52833">
    <property type="entry name" value="Thioredoxin-like"/>
    <property type="match status" value="1"/>
</dbReference>
<proteinExistence type="inferred from homology"/>
<dbReference type="SUPFAM" id="SSF46626">
    <property type="entry name" value="Cytochrome c"/>
    <property type="match status" value="1"/>
</dbReference>
<dbReference type="Pfam" id="PF00034">
    <property type="entry name" value="Cytochrom_C"/>
    <property type="match status" value="1"/>
</dbReference>
<evidence type="ECO:0000256" key="6">
    <source>
        <dbReference type="SAM" id="SignalP"/>
    </source>
</evidence>
<evidence type="ECO:0000256" key="2">
    <source>
        <dbReference type="ARBA" id="ARBA00022617"/>
    </source>
</evidence>
<feature type="signal peptide" evidence="6">
    <location>
        <begin position="1"/>
        <end position="26"/>
    </location>
</feature>
<dbReference type="InterPro" id="IPR036909">
    <property type="entry name" value="Cyt_c-like_dom_sf"/>
</dbReference>
<feature type="domain" description="Cytochrome c" evidence="7">
    <location>
        <begin position="213"/>
        <end position="306"/>
    </location>
</feature>
<gene>
    <name evidence="8" type="ORF">NHN17_24550</name>
</gene>
<evidence type="ECO:0000313" key="8">
    <source>
        <dbReference type="EMBL" id="MCQ1061207.1"/>
    </source>
</evidence>
<sequence length="319" mass="36781">MKKNQSLPLLAMLLTSLATVSFSAMAAKWRENYFPNTELITHNNTKVKFYDDLLKDKVVLINFIFTRCQNVCPMETARLVALQKKLGDRVGKDVFFYSISIDPEHDTPERLNDYAQQYQIGPGWFFLTGNQEEINELRTKLGLTIDDLEVSDDGELDHNLSLIIGNEATGRWMKRSPYEDTAVLAAMVGDWLHNWQTSSTTQHTSYDKAPKLNEESQGLYLYRTRCVTCHSYSLEENKLGPNLSGVTTRREESWLRRWLKEPDKMLEEKDPTAIALFEEYNQVPMPNLQLTQHDIDELILFMKEQDSQLTAQNATKTTP</sequence>
<dbReference type="Gene3D" id="1.10.760.10">
    <property type="entry name" value="Cytochrome c-like domain"/>
    <property type="match status" value="1"/>
</dbReference>
<evidence type="ECO:0000256" key="5">
    <source>
        <dbReference type="PROSITE-ProRule" id="PRU00433"/>
    </source>
</evidence>
<keyword evidence="6" id="KW-0732">Signal</keyword>
<evidence type="ECO:0000259" key="7">
    <source>
        <dbReference type="PROSITE" id="PS51007"/>
    </source>
</evidence>
<dbReference type="RefSeq" id="WP_255045314.1">
    <property type="nucleotide sequence ID" value="NZ_JANEYT010000123.1"/>
</dbReference>
<dbReference type="Gene3D" id="3.40.30.10">
    <property type="entry name" value="Glutaredoxin"/>
    <property type="match status" value="1"/>
</dbReference>
<dbReference type="EMBL" id="JANEYT010000123">
    <property type="protein sequence ID" value="MCQ1061207.1"/>
    <property type="molecule type" value="Genomic_DNA"/>
</dbReference>
<organism evidence="8 9">
    <name type="scientific">Photobacterium pectinilyticum</name>
    <dbReference type="NCBI Taxonomy" id="2906793"/>
    <lineage>
        <taxon>Bacteria</taxon>
        <taxon>Pseudomonadati</taxon>
        <taxon>Pseudomonadota</taxon>
        <taxon>Gammaproteobacteria</taxon>
        <taxon>Vibrionales</taxon>
        <taxon>Vibrionaceae</taxon>
        <taxon>Photobacterium</taxon>
    </lineage>
</organism>
<evidence type="ECO:0000313" key="9">
    <source>
        <dbReference type="Proteomes" id="UP001524460"/>
    </source>
</evidence>
<evidence type="ECO:0000256" key="3">
    <source>
        <dbReference type="ARBA" id="ARBA00022723"/>
    </source>
</evidence>
<evidence type="ECO:0000256" key="4">
    <source>
        <dbReference type="ARBA" id="ARBA00023004"/>
    </source>
</evidence>
<dbReference type="Pfam" id="PF02630">
    <property type="entry name" value="SCO1-SenC"/>
    <property type="match status" value="1"/>
</dbReference>
<feature type="chain" id="PRO_5047135919" evidence="6">
    <location>
        <begin position="27"/>
        <end position="319"/>
    </location>
</feature>
<keyword evidence="3 5" id="KW-0479">Metal-binding</keyword>
<protein>
    <submittedName>
        <fullName evidence="8">SCO family protein</fullName>
    </submittedName>
</protein>
<dbReference type="PROSITE" id="PS51007">
    <property type="entry name" value="CYTC"/>
    <property type="match status" value="1"/>
</dbReference>
<dbReference type="CDD" id="cd02968">
    <property type="entry name" value="SCO"/>
    <property type="match status" value="1"/>
</dbReference>
<keyword evidence="9" id="KW-1185">Reference proteome</keyword>
<keyword evidence="2 5" id="KW-0349">Heme</keyword>
<reference evidence="8 9" key="1">
    <citation type="submission" date="2022-07" db="EMBL/GenBank/DDBJ databases">
        <title>Photobacterium pectinilyticum sp. nov., a marine bacterium isolated from surface seawater of Qingdao offshore.</title>
        <authorList>
            <person name="Wang X."/>
        </authorList>
    </citation>
    <scope>NUCLEOTIDE SEQUENCE [LARGE SCALE GENOMIC DNA]</scope>
    <source>
        <strain evidence="8 9">ZSDE20</strain>
    </source>
</reference>
<comment type="caution">
    <text evidence="8">The sequence shown here is derived from an EMBL/GenBank/DDBJ whole genome shotgun (WGS) entry which is preliminary data.</text>
</comment>
<dbReference type="InterPro" id="IPR036249">
    <property type="entry name" value="Thioredoxin-like_sf"/>
</dbReference>
<dbReference type="Proteomes" id="UP001524460">
    <property type="component" value="Unassembled WGS sequence"/>
</dbReference>
<dbReference type="InterPro" id="IPR009056">
    <property type="entry name" value="Cyt_c-like_dom"/>
</dbReference>
<name>A0ABT1N8Z1_9GAMM</name>
<accession>A0ABT1N8Z1</accession>
<evidence type="ECO:0000256" key="1">
    <source>
        <dbReference type="ARBA" id="ARBA00010996"/>
    </source>
</evidence>